<dbReference type="RefSeq" id="WP_137006295.1">
    <property type="nucleotide sequence ID" value="NZ_CP039924.1"/>
</dbReference>
<organism evidence="1 2">
    <name type="scientific">Agrobacterium tumefaciens</name>
    <dbReference type="NCBI Taxonomy" id="358"/>
    <lineage>
        <taxon>Bacteria</taxon>
        <taxon>Pseudomonadati</taxon>
        <taxon>Pseudomonadota</taxon>
        <taxon>Alphaproteobacteria</taxon>
        <taxon>Hyphomicrobiales</taxon>
        <taxon>Rhizobiaceae</taxon>
        <taxon>Rhizobium/Agrobacterium group</taxon>
        <taxon>Agrobacterium</taxon>
        <taxon>Agrobacterium tumefaciens complex</taxon>
    </lineage>
</organism>
<evidence type="ECO:0000313" key="2">
    <source>
        <dbReference type="Proteomes" id="UP000298649"/>
    </source>
</evidence>
<dbReference type="Proteomes" id="UP000298649">
    <property type="component" value="Plasmid pAtCFBP7129a"/>
</dbReference>
<keyword evidence="1" id="KW-0614">Plasmid</keyword>
<proteinExistence type="predicted"/>
<dbReference type="AlphaFoldDB" id="A0A4D7YSA7"/>
<sequence length="92" mass="10346">MSHPTIFSHCLLRRILVRWAARFTSDEALQIHLVEKTISEILREFPVADDDSSIDVELLGTMRRVLLREFGVAGVDTSGPAQTNAPLRTNDQ</sequence>
<gene>
    <name evidence="1" type="ORF">CFBP7129_27750</name>
</gene>
<geneLocation type="plasmid" evidence="2">
    <name>patcfbp7129a</name>
</geneLocation>
<dbReference type="EMBL" id="CP039924">
    <property type="protein sequence ID" value="QCL97958.1"/>
    <property type="molecule type" value="Genomic_DNA"/>
</dbReference>
<name>A0A4D7YSA7_AGRTU</name>
<evidence type="ECO:0000313" key="1">
    <source>
        <dbReference type="EMBL" id="QCL97958.1"/>
    </source>
</evidence>
<accession>A0A4D7YSA7</accession>
<protein>
    <submittedName>
        <fullName evidence="1">Uncharacterized protein</fullName>
    </submittedName>
</protein>
<reference evidence="1 2" key="1">
    <citation type="submission" date="2019-04" db="EMBL/GenBank/DDBJ databases">
        <title>Complete genome sequence of Agrobacterium tumefaciens CFBP7129.</title>
        <authorList>
            <person name="Haryono M."/>
            <person name="Lin Y.-C."/>
            <person name="Lai E.-M."/>
            <person name="Kuo C.-H."/>
        </authorList>
    </citation>
    <scope>NUCLEOTIDE SEQUENCE [LARGE SCALE GENOMIC DNA]</scope>
    <source>
        <strain evidence="1 2">CFBP7129</strain>
        <plasmid evidence="2">patcfbp7129a</plasmid>
    </source>
</reference>